<accession>A0ABU6MHQ0</accession>
<name>A0ABU6MHQ0_9BACI</name>
<evidence type="ECO:0000313" key="2">
    <source>
        <dbReference type="Proteomes" id="UP001341444"/>
    </source>
</evidence>
<gene>
    <name evidence="1" type="ORF">P4T90_14250</name>
</gene>
<comment type="caution">
    <text evidence="1">The sequence shown here is derived from an EMBL/GenBank/DDBJ whole genome shotgun (WGS) entry which is preliminary data.</text>
</comment>
<evidence type="ECO:0000313" key="1">
    <source>
        <dbReference type="EMBL" id="MED1204206.1"/>
    </source>
</evidence>
<protein>
    <submittedName>
        <fullName evidence="1">Uncharacterized protein</fullName>
    </submittedName>
</protein>
<dbReference type="Proteomes" id="UP001341444">
    <property type="component" value="Unassembled WGS sequence"/>
</dbReference>
<proteinExistence type="predicted"/>
<dbReference type="RefSeq" id="WP_066264052.1">
    <property type="nucleotide sequence ID" value="NZ_JARMAB010000020.1"/>
</dbReference>
<sequence length="106" mass="11929">MELFIESRGNQANKNRGTDIVFDSSQLDIQVSEQVNQVMRFQQSTSTSFIPIFFMANPDVTSIKKRIAKINDGLDKLKIVGVWVNKSSQITIEGPEAIKEIISQLL</sequence>
<dbReference type="EMBL" id="JARMAB010000020">
    <property type="protein sequence ID" value="MED1204206.1"/>
    <property type="molecule type" value="Genomic_DNA"/>
</dbReference>
<keyword evidence="2" id="KW-1185">Reference proteome</keyword>
<organism evidence="1 2">
    <name type="scientific">Heyndrickxia acidicola</name>
    <dbReference type="NCBI Taxonomy" id="209389"/>
    <lineage>
        <taxon>Bacteria</taxon>
        <taxon>Bacillati</taxon>
        <taxon>Bacillota</taxon>
        <taxon>Bacilli</taxon>
        <taxon>Bacillales</taxon>
        <taxon>Bacillaceae</taxon>
        <taxon>Heyndrickxia</taxon>
    </lineage>
</organism>
<reference evidence="1 2" key="1">
    <citation type="submission" date="2023-03" db="EMBL/GenBank/DDBJ databases">
        <title>Bacillus Genome Sequencing.</title>
        <authorList>
            <person name="Dunlap C."/>
        </authorList>
    </citation>
    <scope>NUCLEOTIDE SEQUENCE [LARGE SCALE GENOMIC DNA]</scope>
    <source>
        <strain evidence="1 2">B-23453</strain>
    </source>
</reference>